<evidence type="ECO:0000313" key="1">
    <source>
        <dbReference type="EMBL" id="KKP71578.1"/>
    </source>
</evidence>
<protein>
    <submittedName>
        <fullName evidence="1">Uncharacterized protein</fullName>
    </submittedName>
</protein>
<dbReference type="AlphaFoldDB" id="A0A0G0BQC9"/>
<accession>A0A0G0BQC9</accession>
<dbReference type="Proteomes" id="UP000034923">
    <property type="component" value="Unassembled WGS sequence"/>
</dbReference>
<name>A0A0G0BQC9_9BACT</name>
<proteinExistence type="predicted"/>
<reference evidence="1 2" key="1">
    <citation type="journal article" date="2015" name="Nature">
        <title>rRNA introns, odd ribosomes, and small enigmatic genomes across a large radiation of phyla.</title>
        <authorList>
            <person name="Brown C.T."/>
            <person name="Hug L.A."/>
            <person name="Thomas B.C."/>
            <person name="Sharon I."/>
            <person name="Castelle C.J."/>
            <person name="Singh A."/>
            <person name="Wilkins M.J."/>
            <person name="Williams K.H."/>
            <person name="Banfield J.F."/>
        </authorList>
    </citation>
    <scope>NUCLEOTIDE SEQUENCE [LARGE SCALE GENOMIC DNA]</scope>
</reference>
<organism evidence="1 2">
    <name type="scientific">Candidatus Nomurabacteria bacterium GW2011_GWB1_35_20</name>
    <dbReference type="NCBI Taxonomy" id="1618740"/>
    <lineage>
        <taxon>Bacteria</taxon>
        <taxon>Candidatus Nomuraibacteriota</taxon>
    </lineage>
</organism>
<comment type="caution">
    <text evidence="1">The sequence shown here is derived from an EMBL/GenBank/DDBJ whole genome shotgun (WGS) entry which is preliminary data.</text>
</comment>
<evidence type="ECO:0000313" key="2">
    <source>
        <dbReference type="Proteomes" id="UP000034923"/>
    </source>
</evidence>
<sequence>MKKNLNKKFVVSFLILVFVTQFYSMVENAFAVTDNVVVTLTVDSGISISDGAAITMAPNISITANGSIGSSSWTVITNDVDGYNLVVGASTDPALKHSNATDSFANYTEAVAGTPEAWSVASGAKEFGYSAYGTDTATGTWGTAASCGAAGVPSGTQLYVGFVGAATKNIATKATVTPSAGITTTFCVAAEQDTIFAPSGTYTATITGTATVI</sequence>
<gene>
    <name evidence="1" type="ORF">UR70_C0023G0007</name>
</gene>
<dbReference type="EMBL" id="LBQE01000023">
    <property type="protein sequence ID" value="KKP71578.1"/>
    <property type="molecule type" value="Genomic_DNA"/>
</dbReference>